<proteinExistence type="predicted"/>
<feature type="region of interest" description="Disordered" evidence="1">
    <location>
        <begin position="32"/>
        <end position="54"/>
    </location>
</feature>
<dbReference type="EMBL" id="CP029479">
    <property type="protein sequence ID" value="AWM78750.1"/>
    <property type="molecule type" value="Genomic_DNA"/>
</dbReference>
<dbReference type="Pfam" id="PF11720">
    <property type="entry name" value="Inhibitor_I78"/>
    <property type="match status" value="1"/>
</dbReference>
<evidence type="ECO:0000256" key="1">
    <source>
        <dbReference type="SAM" id="MobiDB-lite"/>
    </source>
</evidence>
<dbReference type="Proteomes" id="UP000247763">
    <property type="component" value="Chromosome"/>
</dbReference>
<gene>
    <name evidence="2" type="ORF">HYN04_06100</name>
</gene>
<organism evidence="2 3">
    <name type="scientific">Phenylobacterium parvum</name>
    <dbReference type="NCBI Taxonomy" id="2201350"/>
    <lineage>
        <taxon>Bacteria</taxon>
        <taxon>Pseudomonadati</taxon>
        <taxon>Pseudomonadota</taxon>
        <taxon>Alphaproteobacteria</taxon>
        <taxon>Caulobacterales</taxon>
        <taxon>Caulobacteraceae</taxon>
        <taxon>Phenylobacterium</taxon>
    </lineage>
</organism>
<dbReference type="Gene3D" id="3.30.10.10">
    <property type="entry name" value="Trypsin Inhibitor V, subunit A"/>
    <property type="match status" value="1"/>
</dbReference>
<reference evidence="3" key="1">
    <citation type="submission" date="2018-05" db="EMBL/GenBank/DDBJ databases">
        <title>Genome sequencing of Phenylobacterium sp. HYN0004.</title>
        <authorList>
            <person name="Yi H."/>
            <person name="Baek C."/>
        </authorList>
    </citation>
    <scope>NUCLEOTIDE SEQUENCE [LARGE SCALE GENOMIC DNA]</scope>
    <source>
        <strain evidence="3">HYN0004</strain>
    </source>
</reference>
<dbReference type="PROSITE" id="PS51257">
    <property type="entry name" value="PROKAR_LIPOPROTEIN"/>
    <property type="match status" value="1"/>
</dbReference>
<evidence type="ECO:0000313" key="2">
    <source>
        <dbReference type="EMBL" id="AWM78750.1"/>
    </source>
</evidence>
<accession>A0A2Z3I070</accession>
<name>A0A2Z3I070_9CAUL</name>
<evidence type="ECO:0000313" key="3">
    <source>
        <dbReference type="Proteomes" id="UP000247763"/>
    </source>
</evidence>
<sequence>MAPGRTRLGEGVVRARILIGLLGLSLVAGCAAPSKPGKPVAPAPAAPKPRAEPPDTCGLRAVKSLVGQPRSAIPVPVNPALRRVTCTRCVQTQDYNPRRLNIYYDADTGVIERVACG</sequence>
<protein>
    <submittedName>
        <fullName evidence="2">Peptidase inhibitor I78</fullName>
    </submittedName>
</protein>
<dbReference type="InterPro" id="IPR021719">
    <property type="entry name" value="Prot_inh_I78"/>
</dbReference>
<dbReference type="OrthoDB" id="8724542at2"/>
<dbReference type="AlphaFoldDB" id="A0A2Z3I070"/>
<keyword evidence="3" id="KW-1185">Reference proteome</keyword>
<dbReference type="KEGG" id="phb:HYN04_06100"/>